<protein>
    <submittedName>
        <fullName evidence="3">NUC173 domain-containing protein, putative</fullName>
    </submittedName>
</protein>
<evidence type="ECO:0000313" key="3">
    <source>
        <dbReference type="EMBL" id="GBE59879.1"/>
    </source>
</evidence>
<evidence type="ECO:0000256" key="1">
    <source>
        <dbReference type="SAM" id="MobiDB-lite"/>
    </source>
</evidence>
<dbReference type="VEuPathDB" id="PiroplasmaDB:BOVATA_013720"/>
<name>A0A2H6KAA0_9APIC</name>
<comment type="caution">
    <text evidence="3">The sequence shown here is derived from an EMBL/GenBank/DDBJ whole genome shotgun (WGS) entry which is preliminary data.</text>
</comment>
<dbReference type="InterPro" id="IPR016024">
    <property type="entry name" value="ARM-type_fold"/>
</dbReference>
<accession>A0A2H6KAA0</accession>
<evidence type="ECO:0000313" key="4">
    <source>
        <dbReference type="Proteomes" id="UP000236319"/>
    </source>
</evidence>
<organism evidence="3 4">
    <name type="scientific">Babesia ovata</name>
    <dbReference type="NCBI Taxonomy" id="189622"/>
    <lineage>
        <taxon>Eukaryota</taxon>
        <taxon>Sar</taxon>
        <taxon>Alveolata</taxon>
        <taxon>Apicomplexa</taxon>
        <taxon>Aconoidasida</taxon>
        <taxon>Piroplasmida</taxon>
        <taxon>Babesiidae</taxon>
        <taxon>Babesia</taxon>
    </lineage>
</organism>
<dbReference type="InterPro" id="IPR012978">
    <property type="entry name" value="HEAT_RRP12"/>
</dbReference>
<dbReference type="GeneID" id="39873649"/>
<feature type="region of interest" description="Disordered" evidence="1">
    <location>
        <begin position="1228"/>
        <end position="1253"/>
    </location>
</feature>
<gene>
    <name evidence="3" type="ORF">BOVATA_013720</name>
</gene>
<proteinExistence type="predicted"/>
<dbReference type="RefSeq" id="XP_028866122.1">
    <property type="nucleotide sequence ID" value="XM_029010289.1"/>
</dbReference>
<dbReference type="Proteomes" id="UP000236319">
    <property type="component" value="Unassembled WGS sequence"/>
</dbReference>
<sequence length="1287" mass="144585">MASSGISHIVATLIRRIQKSTALGYDAVADRLQPSFEEEDLAMYEEHAKSDRFEKVKQCAFDSLALIRLSVVPMELRWNLDISETDRQAMLEIYPIIKCSLDCIANQLGEALSNAELHKETTEDTSTITFEGLFLIAKTGIGMLNPVVFFMEKAALTTIVEILEKSSTVRPLMNACTACLTAYLCRMLATDVPEELGGDITVTLAQLKHVFERTLSMAITDNGDKPNSGTLSVLKITMATVMHRMKELMRAQDDNGRKQLAFVSKVVDCWYGVLVGKIMQLRVDMVQSSAKPVKLGKLMRIIASFPALPPAHSLRVVLQIALTLQQDVSCAIQTETLTALTTLMDVDVNQAGDVVRNNIKPLSEALIEVLFDRRFCGNSHGATDTTDCERQVQLVYCMAQCIRTARSAPHDENAKVDEFLQKQVLTLLNTDPPQQADGSARLERMVRETQHLPELQNNFPTIEDFLASRDDCELLTRLTRTFDYLLSYSNQALDEAIALVICWLFTEFEFGICLKLLTPLCFHFLRTKRSKMLDGLHNVSQVPTGIASMVKSATARWKLGGRIFSVAMERYNEVQDGSAIDVDTSNMKSQAAAIFTALLESTVDIAKETAGNLPKELENCIGVFVKMFGFEDYVRLLPLTPLYNIPITSETFRTESYIYMLPILQRQLKGVPLEVYMKHFMPILAKVETLKNKAKDCAAINAANEMAMTYVVRSYDALVGILYNILIAMISSAKDCKQTLERNDFELLKHILELLDKSSEGAVVSCRIIGACADLDGMAPRLIGIFVKRFVALETTIHTESSDVQANLYAIEDALLSAIANCGKFCESKMLAENLESFEAALRRSKCPFDPLVKISRALLPSVDDQLKLKLHLHWVNLCKAGASKNLYLALKRSCETLTAAVKGAFPKREQEAASTAEAASQEISVYVKESCSVDGLRALSEALNVKPDAKPNAESEEHSKHRICCIGAFVKLLETMKLHGVYDQQTKEFVDTLVKPLILEAMVNAIAPNNNTRSSALTIYDGICNLKLEEIGDILKLSISALSCKTSKVMQVVLVRCLTRLMARHSEHAVKYNLTQVLLFIFRLLTEDNLKLYVQLLKFARVCIVKLSVDQVQWMAPMLMRMFENQSCCPKAKVYVRRVVQKLMVKLTRDQMLKIFPPTHIPLLRNIMAAQRNKRHSKLRRALRPSDDDDDDDDEKFIDKMFKTDDEGRLVLNFDENDESGRVESELMEGKGRRRQKKMRQKLKKRGDVQPYTYIKLNKAKTSGKHKRENVKALKSLVKTKVKVRQ</sequence>
<evidence type="ECO:0000259" key="2">
    <source>
        <dbReference type="Pfam" id="PF08161"/>
    </source>
</evidence>
<dbReference type="EMBL" id="BDSA01000001">
    <property type="protein sequence ID" value="GBE59879.1"/>
    <property type="molecule type" value="Genomic_DNA"/>
</dbReference>
<feature type="domain" description="RRP12 HEAT" evidence="2">
    <location>
        <begin position="585"/>
        <end position="752"/>
    </location>
</feature>
<feature type="compositionally biased region" description="Basic residues" evidence="1">
    <location>
        <begin position="1233"/>
        <end position="1246"/>
    </location>
</feature>
<dbReference type="SUPFAM" id="SSF48371">
    <property type="entry name" value="ARM repeat"/>
    <property type="match status" value="1"/>
</dbReference>
<keyword evidence="4" id="KW-1185">Reference proteome</keyword>
<dbReference type="OrthoDB" id="361182at2759"/>
<reference evidence="3 4" key="1">
    <citation type="journal article" date="2017" name="BMC Genomics">
        <title>Whole-genome assembly of Babesia ovata and comparative genomics between closely related pathogens.</title>
        <authorList>
            <person name="Yamagishi J."/>
            <person name="Asada M."/>
            <person name="Hakimi H."/>
            <person name="Tanaka T.Q."/>
            <person name="Sugimoto C."/>
            <person name="Kawazu S."/>
        </authorList>
    </citation>
    <scope>NUCLEOTIDE SEQUENCE [LARGE SCALE GENOMIC DNA]</scope>
    <source>
        <strain evidence="3 4">Miyake</strain>
    </source>
</reference>
<dbReference type="Pfam" id="PF08161">
    <property type="entry name" value="RRP12_HEAT"/>
    <property type="match status" value="1"/>
</dbReference>